<dbReference type="PIRSF" id="PIRSF002122">
    <property type="entry name" value="RPS7p_RPS7a_RPS5e_RPS7o"/>
    <property type="match status" value="1"/>
</dbReference>
<evidence type="ECO:0000313" key="12">
    <source>
        <dbReference type="Proteomes" id="UP000603056"/>
    </source>
</evidence>
<dbReference type="Pfam" id="PF00177">
    <property type="entry name" value="Ribosomal_S7"/>
    <property type="match status" value="1"/>
</dbReference>
<comment type="subunit">
    <text evidence="2 7 9">Part of the 30S ribosomal subunit.</text>
</comment>
<dbReference type="Proteomes" id="UP000603056">
    <property type="component" value="Unassembled WGS sequence"/>
</dbReference>
<dbReference type="GO" id="GO:0006412">
    <property type="term" value="P:translation"/>
    <property type="evidence" value="ECO:0007669"/>
    <property type="project" value="UniProtKB-UniRule"/>
</dbReference>
<evidence type="ECO:0000259" key="10">
    <source>
        <dbReference type="Pfam" id="PF00177"/>
    </source>
</evidence>
<protein>
    <recommendedName>
        <fullName evidence="7">Small ribosomal subunit protein uS7</fullName>
    </recommendedName>
</protein>
<dbReference type="PANTHER" id="PTHR11205">
    <property type="entry name" value="RIBOSOMAL PROTEIN S7"/>
    <property type="match status" value="1"/>
</dbReference>
<keyword evidence="5 7" id="KW-0689">Ribosomal protein</keyword>
<dbReference type="SUPFAM" id="SSF47973">
    <property type="entry name" value="Ribosomal protein S7"/>
    <property type="match status" value="1"/>
</dbReference>
<dbReference type="HAMAP" id="MF_00480_A">
    <property type="entry name" value="Ribosomal_uS7_A"/>
    <property type="match status" value="1"/>
</dbReference>
<organism evidence="11 12">
    <name type="scientific">Candidatus Argoarchaeum ethanivorans</name>
    <dbReference type="NCBI Taxonomy" id="2608793"/>
    <lineage>
        <taxon>Archaea</taxon>
        <taxon>Methanobacteriati</taxon>
        <taxon>Methanobacteriota</taxon>
        <taxon>Stenosarchaea group</taxon>
        <taxon>Methanomicrobia</taxon>
        <taxon>Methanosarcinales</taxon>
        <taxon>Methanosarcinales incertae sedis</taxon>
        <taxon>GOM Arc I cluster</taxon>
        <taxon>Candidatus Argoarchaeum</taxon>
    </lineage>
</organism>
<evidence type="ECO:0000256" key="5">
    <source>
        <dbReference type="ARBA" id="ARBA00022980"/>
    </source>
</evidence>
<accession>A0A811TFN8</accession>
<keyword evidence="3 7" id="KW-0699">rRNA-binding</keyword>
<sequence>MKLFDQWDTDVEVKDRGMARYINTTPTISLHSGGRHARQQFNKSNLPIVERLINSVMRREENNGKKILSHKIVKECFEIINRKTKENPMQIFVNAITNVGPREEIVRLKYGGISIPKAVDSAPQRRVDLALRFITEGASKSAFKSKRSMPNALANEIIASARYDVKSYSIGKKDGLERVAKAAR</sequence>
<dbReference type="InterPro" id="IPR020606">
    <property type="entry name" value="Ribosomal_uS7_CS"/>
</dbReference>
<gene>
    <name evidence="7 11" type="primary">rps7</name>
    <name evidence="11" type="ORF">FFODKBPE_00519</name>
</gene>
<dbReference type="Gene3D" id="1.10.455.10">
    <property type="entry name" value="Ribosomal protein S7 domain"/>
    <property type="match status" value="1"/>
</dbReference>
<dbReference type="NCBIfam" id="NF003106">
    <property type="entry name" value="PRK04027.1"/>
    <property type="match status" value="1"/>
</dbReference>
<evidence type="ECO:0000256" key="9">
    <source>
        <dbReference type="RuleBase" id="RU003621"/>
    </source>
</evidence>
<evidence type="ECO:0000256" key="7">
    <source>
        <dbReference type="HAMAP-Rule" id="MF_00480"/>
    </source>
</evidence>
<evidence type="ECO:0000256" key="6">
    <source>
        <dbReference type="ARBA" id="ARBA00023274"/>
    </source>
</evidence>
<dbReference type="InterPro" id="IPR026018">
    <property type="entry name" value="Ribosomal_uS7_arc"/>
</dbReference>
<evidence type="ECO:0000256" key="1">
    <source>
        <dbReference type="ARBA" id="ARBA00007151"/>
    </source>
</evidence>
<dbReference type="InterPro" id="IPR036823">
    <property type="entry name" value="Ribosomal_uS7_dom_sf"/>
</dbReference>
<proteinExistence type="inferred from homology"/>
<dbReference type="InterPro" id="IPR023798">
    <property type="entry name" value="Ribosomal_uS7_dom"/>
</dbReference>
<dbReference type="InterPro" id="IPR000235">
    <property type="entry name" value="Ribosomal_uS7"/>
</dbReference>
<dbReference type="GO" id="GO:0015935">
    <property type="term" value="C:small ribosomal subunit"/>
    <property type="evidence" value="ECO:0007669"/>
    <property type="project" value="UniProtKB-UniRule"/>
</dbReference>
<evidence type="ECO:0000256" key="2">
    <source>
        <dbReference type="ARBA" id="ARBA00011458"/>
    </source>
</evidence>
<evidence type="ECO:0000256" key="3">
    <source>
        <dbReference type="ARBA" id="ARBA00022730"/>
    </source>
</evidence>
<keyword evidence="4 7" id="KW-0694">RNA-binding</keyword>
<keyword evidence="6 7" id="KW-0687">Ribonucleoprotein</keyword>
<comment type="function">
    <text evidence="7 9">One of the primary rRNA binding proteins, it binds directly to 16S rRNA where it nucleates assembly of the head domain of the 30S subunit. Is located at the subunit interface close to the decoding center.</text>
</comment>
<feature type="domain" description="Small ribosomal subunit protein uS7" evidence="10">
    <location>
        <begin position="21"/>
        <end position="184"/>
    </location>
</feature>
<dbReference type="GO" id="GO:0019843">
    <property type="term" value="F:rRNA binding"/>
    <property type="evidence" value="ECO:0007669"/>
    <property type="project" value="UniProtKB-UniRule"/>
</dbReference>
<dbReference type="InterPro" id="IPR005716">
    <property type="entry name" value="Ribosomal_uS7_euk/arc"/>
</dbReference>
<comment type="caution">
    <text evidence="11">The sequence shown here is derived from an EMBL/GenBank/DDBJ whole genome shotgun (WGS) entry which is preliminary data.</text>
</comment>
<evidence type="ECO:0000256" key="4">
    <source>
        <dbReference type="ARBA" id="ARBA00022884"/>
    </source>
</evidence>
<dbReference type="NCBIfam" id="TIGR01028">
    <property type="entry name" value="uS7_euk_arch"/>
    <property type="match status" value="1"/>
</dbReference>
<evidence type="ECO:0000256" key="8">
    <source>
        <dbReference type="RuleBase" id="RU003619"/>
    </source>
</evidence>
<comment type="similarity">
    <text evidence="1 7 8">Belongs to the universal ribosomal protein uS7 family.</text>
</comment>
<evidence type="ECO:0000313" key="11">
    <source>
        <dbReference type="EMBL" id="CAD6493565.1"/>
    </source>
</evidence>
<dbReference type="CDD" id="cd14867">
    <property type="entry name" value="uS7_Eukaryote"/>
    <property type="match status" value="1"/>
</dbReference>
<name>A0A811TFN8_9EURY</name>
<dbReference type="PROSITE" id="PS00052">
    <property type="entry name" value="RIBOSOMAL_S7"/>
    <property type="match status" value="1"/>
</dbReference>
<dbReference type="GO" id="GO:0003735">
    <property type="term" value="F:structural constituent of ribosome"/>
    <property type="evidence" value="ECO:0007669"/>
    <property type="project" value="UniProtKB-UniRule"/>
</dbReference>
<dbReference type="EMBL" id="CAJHIP010000024">
    <property type="protein sequence ID" value="CAD6493565.1"/>
    <property type="molecule type" value="Genomic_DNA"/>
</dbReference>
<dbReference type="AlphaFoldDB" id="A0A811TFN8"/>
<reference evidence="11" key="1">
    <citation type="submission" date="2020-10" db="EMBL/GenBank/DDBJ databases">
        <authorList>
            <person name="Hahn C.J."/>
            <person name="Laso-Perez R."/>
            <person name="Vulcano F."/>
            <person name="Vaziourakis K.-M."/>
            <person name="Stokke R."/>
            <person name="Steen I.H."/>
            <person name="Teske A."/>
            <person name="Boetius A."/>
            <person name="Liebeke M."/>
            <person name="Amann R."/>
            <person name="Knittel K."/>
        </authorList>
    </citation>
    <scope>NUCLEOTIDE SEQUENCE</scope>
    <source>
        <strain evidence="11">Gfbio:e3339647-f889-4370-9287-4fb5cb688e4c:AG394J04_GoMArc1</strain>
    </source>
</reference>